<reference evidence="2" key="1">
    <citation type="submission" date="2019-08" db="EMBL/GenBank/DDBJ databases">
        <authorList>
            <person name="Kucharzyk K."/>
            <person name="Murdoch R.W."/>
            <person name="Higgins S."/>
            <person name="Loffler F."/>
        </authorList>
    </citation>
    <scope>NUCLEOTIDE SEQUENCE</scope>
</reference>
<dbReference type="InterPro" id="IPR056091">
    <property type="entry name" value="DUF7674"/>
</dbReference>
<dbReference type="EMBL" id="VSSQ01001534">
    <property type="protein sequence ID" value="MPM09145.1"/>
    <property type="molecule type" value="Genomic_DNA"/>
</dbReference>
<evidence type="ECO:0000313" key="2">
    <source>
        <dbReference type="EMBL" id="MPM09145.1"/>
    </source>
</evidence>
<dbReference type="Pfam" id="PF24722">
    <property type="entry name" value="DUF7674"/>
    <property type="match status" value="1"/>
</dbReference>
<protein>
    <recommendedName>
        <fullName evidence="1">DUF7674 domain-containing protein</fullName>
    </recommendedName>
</protein>
<accession>A0A644WZ05</accession>
<dbReference type="AlphaFoldDB" id="A0A644WZ05"/>
<feature type="domain" description="DUF7674" evidence="1">
    <location>
        <begin position="7"/>
        <end position="113"/>
    </location>
</feature>
<organism evidence="2">
    <name type="scientific">bioreactor metagenome</name>
    <dbReference type="NCBI Taxonomy" id="1076179"/>
    <lineage>
        <taxon>unclassified sequences</taxon>
        <taxon>metagenomes</taxon>
        <taxon>ecological metagenomes</taxon>
    </lineage>
</organism>
<proteinExistence type="predicted"/>
<gene>
    <name evidence="2" type="ORF">SDC9_55461</name>
</gene>
<comment type="caution">
    <text evidence="2">The sequence shown here is derived from an EMBL/GenBank/DDBJ whole genome shotgun (WGS) entry which is preliminary data.</text>
</comment>
<sequence>MSTKIINTVREMIPEQEPGIDGLIKSESESEMIEYLVLKKIARVCIDKVNIGTPDDLASVQEIIKVITLLYNEGNQDMRNTIENEFLTEISSIENTAKLKEYLNLFPVHLQRIAPTNRI</sequence>
<name>A0A644WZ05_9ZZZZ</name>
<evidence type="ECO:0000259" key="1">
    <source>
        <dbReference type="Pfam" id="PF24722"/>
    </source>
</evidence>